<keyword evidence="2" id="KW-0472">Membrane</keyword>
<sequence length="299" mass="29999">MHNMKNSVVALSAFAATALAHGGHADTKVFNVDKAGLEVAVGQDLTLDVQNRCPGGCKVFFLSGKDKDTLDESKQTLLTDKCQGPMCTVQIASSNHEDNAVFGLKLIPSSGIPFYSASIKVTGQVEVSGGSSKPDATLEGNTIDGKETASTGSTSTPGGNTTEVDETNPSVDSTPTESTDIAATPTGSSDSTGLGPTNSTGLGSTNSTDSDSTAGLTDSTDSGTETTVGVPEATESSSNSSGRLSSASVGNSRAEYSNTVLGLLPTSINNSTVITNVGGRVAIPMALLTGAIVGALALV</sequence>
<feature type="compositionally biased region" description="Low complexity" evidence="1">
    <location>
        <begin position="191"/>
        <end position="213"/>
    </location>
</feature>
<feature type="compositionally biased region" description="Polar residues" evidence="1">
    <location>
        <begin position="214"/>
        <end position="227"/>
    </location>
</feature>
<evidence type="ECO:0000256" key="3">
    <source>
        <dbReference type="SAM" id="SignalP"/>
    </source>
</evidence>
<keyword evidence="2" id="KW-0812">Transmembrane</keyword>
<feature type="chain" id="PRO_5044186500" evidence="3">
    <location>
        <begin position="26"/>
        <end position="299"/>
    </location>
</feature>
<dbReference type="Proteomes" id="UP001163105">
    <property type="component" value="Unassembled WGS sequence"/>
</dbReference>
<feature type="region of interest" description="Disordered" evidence="1">
    <location>
        <begin position="126"/>
        <end position="248"/>
    </location>
</feature>
<name>A0AB34G334_9HYPO</name>
<evidence type="ECO:0000313" key="4">
    <source>
        <dbReference type="EMBL" id="KAJ6445443.1"/>
    </source>
</evidence>
<gene>
    <name evidence="4" type="ORF">O9K51_00204</name>
</gene>
<comment type="caution">
    <text evidence="4">The sequence shown here is derived from an EMBL/GenBank/DDBJ whole genome shotgun (WGS) entry which is preliminary data.</text>
</comment>
<feature type="compositionally biased region" description="Polar residues" evidence="1">
    <location>
        <begin position="167"/>
        <end position="190"/>
    </location>
</feature>
<reference evidence="4" key="1">
    <citation type="submission" date="2023-01" db="EMBL/GenBank/DDBJ databases">
        <title>The growth and conidiation of Purpureocillium lavendulum are regulated by nitrogen source and histone H3K14 acetylation.</title>
        <authorList>
            <person name="Tang P."/>
            <person name="Han J."/>
            <person name="Zhang C."/>
            <person name="Tang P."/>
            <person name="Qi F."/>
            <person name="Zhang K."/>
            <person name="Liang L."/>
        </authorList>
    </citation>
    <scope>NUCLEOTIDE SEQUENCE</scope>
    <source>
        <strain evidence="4">YMF1.00683</strain>
    </source>
</reference>
<dbReference type="EMBL" id="JAQHRD010000001">
    <property type="protein sequence ID" value="KAJ6445443.1"/>
    <property type="molecule type" value="Genomic_DNA"/>
</dbReference>
<feature type="transmembrane region" description="Helical" evidence="2">
    <location>
        <begin position="277"/>
        <end position="298"/>
    </location>
</feature>
<evidence type="ECO:0000313" key="5">
    <source>
        <dbReference type="Proteomes" id="UP001163105"/>
    </source>
</evidence>
<evidence type="ECO:0000256" key="1">
    <source>
        <dbReference type="SAM" id="MobiDB-lite"/>
    </source>
</evidence>
<feature type="compositionally biased region" description="Low complexity" evidence="1">
    <location>
        <begin position="236"/>
        <end position="248"/>
    </location>
</feature>
<accession>A0AB34G334</accession>
<keyword evidence="5" id="KW-1185">Reference proteome</keyword>
<keyword evidence="3" id="KW-0732">Signal</keyword>
<proteinExistence type="predicted"/>
<organism evidence="4 5">
    <name type="scientific">Purpureocillium lavendulum</name>
    <dbReference type="NCBI Taxonomy" id="1247861"/>
    <lineage>
        <taxon>Eukaryota</taxon>
        <taxon>Fungi</taxon>
        <taxon>Dikarya</taxon>
        <taxon>Ascomycota</taxon>
        <taxon>Pezizomycotina</taxon>
        <taxon>Sordariomycetes</taxon>
        <taxon>Hypocreomycetidae</taxon>
        <taxon>Hypocreales</taxon>
        <taxon>Ophiocordycipitaceae</taxon>
        <taxon>Purpureocillium</taxon>
    </lineage>
</organism>
<feature type="compositionally biased region" description="Low complexity" evidence="1">
    <location>
        <begin position="148"/>
        <end position="162"/>
    </location>
</feature>
<evidence type="ECO:0000256" key="2">
    <source>
        <dbReference type="SAM" id="Phobius"/>
    </source>
</evidence>
<protein>
    <submittedName>
        <fullName evidence="4">Uncharacterized protein</fullName>
    </submittedName>
</protein>
<feature type="signal peptide" evidence="3">
    <location>
        <begin position="1"/>
        <end position="25"/>
    </location>
</feature>
<dbReference type="AlphaFoldDB" id="A0AB34G334"/>
<keyword evidence="2" id="KW-1133">Transmembrane helix</keyword>